<dbReference type="Proteomes" id="UP000694904">
    <property type="component" value="Chromosome 5"/>
</dbReference>
<dbReference type="PANTHER" id="PTHR46618">
    <property type="entry name" value="ARMADILLO REPEAT-CONTAINING PROTEIN 3"/>
    <property type="match status" value="1"/>
</dbReference>
<sequence>MSNETKRVYDARSKYPDRGKVTENSFSPLSVVIKNLETSLLLLASKEEPVLQVVLSHLSEFARKQDENILELKQQLLLESLVDKELFIDAESVIVRRFALFLITAILDNTELGEYDTEKTTALLDVAFRFYLKENDEFCIEYLTYIVNLCLRDPKVAQSIIENIEFLEKFKNIFISSDNPDTVFNSIEALHKILQVQSAEEMLEFTTLPGFPVDRIVCELTNEFLEIRLAAIKVLKTLLADTSDDSVFEPLHRCFFVLQQLVKAFCLDPKAPDALGIIEVLATALRSEKMTKLFFEQNLFDQMVENLKEIMDNLPPEVVCAIISIFAEAAKYQKYLPRIHKANITDMFIKCLMKSKQEPAPFVIMGIIRLIAHPEALRAFVAEYENGALSRLISLFRAPDVSIKTREQSAELIGSLLVNSFRVTAEQLMELNIAESLTITLKQGLAELSIDLILSLLSIIESLADNDEYRTIIGENTALTEQIAQLLMRSYAHSILVHNIFRCLCTIIDEQPVREVLLENYIISSMKRALKSLSNLVKTAVTNFILQTTRFNEFVDAYIDRGILEVLMLFQKHAFCVSTWGPAIESILSKCPTMKFCIRNYLGFTDITAGKDFYVSKRKFEDFRCFQNILRHDCSPLEAVLVVNFDRPTALEEDVVCVPTYCLHDVDNAGDQKWVYCKRPADDKLPEYLEALNETLALNGLVENPDKIRRSIDFENVAKRSKIIAEAVNSVMGEDIKILDINTTEECSRHTVRCHLEHLRLTYHTNFIPIGAVHSGCQFERAILFKCFADQIGLPCTLQRSVDGRMLYNEVPLPLEVDKDIHCDQKTLKFMPWRMLRPTHIVDLMYNIGELYPMQSRQALQYLRLY</sequence>
<organism evidence="3 4">
    <name type="scientific">Drosophila arizonae</name>
    <name type="common">Fruit fly</name>
    <dbReference type="NCBI Taxonomy" id="7263"/>
    <lineage>
        <taxon>Eukaryota</taxon>
        <taxon>Metazoa</taxon>
        <taxon>Ecdysozoa</taxon>
        <taxon>Arthropoda</taxon>
        <taxon>Hexapoda</taxon>
        <taxon>Insecta</taxon>
        <taxon>Pterygota</taxon>
        <taxon>Neoptera</taxon>
        <taxon>Endopterygota</taxon>
        <taxon>Diptera</taxon>
        <taxon>Brachycera</taxon>
        <taxon>Muscomorpha</taxon>
        <taxon>Ephydroidea</taxon>
        <taxon>Drosophilidae</taxon>
        <taxon>Drosophila</taxon>
    </lineage>
</organism>
<dbReference type="InterPro" id="IPR052441">
    <property type="entry name" value="Armadillo-Ser/Thr_Kinase"/>
</dbReference>
<evidence type="ECO:0000313" key="3">
    <source>
        <dbReference type="Proteomes" id="UP000694904"/>
    </source>
</evidence>
<dbReference type="InterPro" id="IPR055164">
    <property type="entry name" value="EDR1/CTR1/ARMC3-like_pept-like"/>
</dbReference>
<dbReference type="RefSeq" id="XP_017868904.1">
    <property type="nucleotide sequence ID" value="XM_018013415.1"/>
</dbReference>
<protein>
    <submittedName>
        <fullName evidence="4">Uncharacterized protein LOC108617586</fullName>
    </submittedName>
</protein>
<dbReference type="InterPro" id="IPR016024">
    <property type="entry name" value="ARM-type_fold"/>
</dbReference>
<evidence type="ECO:0000313" key="4">
    <source>
        <dbReference type="RefSeq" id="XP_017868904.1"/>
    </source>
</evidence>
<gene>
    <name evidence="4" type="primary">LOC108617586</name>
</gene>
<evidence type="ECO:0000256" key="1">
    <source>
        <dbReference type="ARBA" id="ARBA00022737"/>
    </source>
</evidence>
<dbReference type="InterPro" id="IPR011989">
    <property type="entry name" value="ARM-like"/>
</dbReference>
<name>A0ABM1PNW8_DROAR</name>
<evidence type="ECO:0000259" key="2">
    <source>
        <dbReference type="Pfam" id="PF14381"/>
    </source>
</evidence>
<dbReference type="Pfam" id="PF14381">
    <property type="entry name" value="EDR1_CTR1_ARMC3_pept"/>
    <property type="match status" value="1"/>
</dbReference>
<dbReference type="PANTHER" id="PTHR46618:SF1">
    <property type="entry name" value="ARMADILLO REPEAT-CONTAINING PROTEIN 3"/>
    <property type="match status" value="1"/>
</dbReference>
<dbReference type="SUPFAM" id="SSF48371">
    <property type="entry name" value="ARM repeat"/>
    <property type="match status" value="2"/>
</dbReference>
<keyword evidence="3" id="KW-1185">Reference proteome</keyword>
<keyword evidence="1" id="KW-0677">Repeat</keyword>
<proteinExistence type="predicted"/>
<dbReference type="Gene3D" id="1.25.10.10">
    <property type="entry name" value="Leucine-rich Repeat Variant"/>
    <property type="match status" value="2"/>
</dbReference>
<dbReference type="GeneID" id="108617586"/>
<reference evidence="3" key="1">
    <citation type="journal article" date="1997" name="Nucleic Acids Res.">
        <title>tRNAscan-SE: a program for improved detection of transfer RNA genes in genomic sequence.</title>
        <authorList>
            <person name="Lowe T.M."/>
            <person name="Eddy S.R."/>
        </authorList>
    </citation>
    <scope>NUCLEOTIDE SEQUENCE [LARGE SCALE GENOMIC DNA]</scope>
</reference>
<feature type="domain" description="EDR1/CTR1/ARMC3-like peptidase-like" evidence="2">
    <location>
        <begin position="714"/>
        <end position="800"/>
    </location>
</feature>
<accession>A0ABM1PNW8</accession>
<reference evidence="3" key="2">
    <citation type="journal article" date="2016" name="G3 (Bethesda)">
        <title>Genome Evolution in Three Species of Cactophilic Drosophila.</title>
        <authorList>
            <person name="Sanchez-Flores A."/>
            <person name="Penazola F."/>
            <person name="Carpinteyro-Ponce J."/>
            <person name="Nazario-Yepiz N."/>
            <person name="Abreu-Goodger C."/>
            <person name="Machado C.A."/>
            <person name="Markow T.A."/>
        </authorList>
    </citation>
    <scope>NUCLEOTIDE SEQUENCE [LARGE SCALE GENOMIC DNA]</scope>
</reference>
<reference evidence="4" key="3">
    <citation type="submission" date="2025-08" db="UniProtKB">
        <authorList>
            <consortium name="RefSeq"/>
        </authorList>
    </citation>
    <scope>IDENTIFICATION</scope>
    <source>
        <tissue evidence="4">Whole organism</tissue>
    </source>
</reference>